<accession>A0A1X9VNW9</accession>
<protein>
    <submittedName>
        <fullName evidence="1">Uncharacterized protein</fullName>
    </submittedName>
</protein>
<dbReference type="EMBL" id="KY565530">
    <property type="protein sequence ID" value="ARR75035.1"/>
    <property type="molecule type" value="Genomic_DNA"/>
</dbReference>
<evidence type="ECO:0000313" key="1">
    <source>
        <dbReference type="EMBL" id="ARR75035.1"/>
    </source>
</evidence>
<gene>
    <name evidence="1" type="ORF">SAGO17_00117</name>
</gene>
<name>A0A1X9VNW9_9VIRU</name>
<proteinExistence type="predicted"/>
<organism evidence="1">
    <name type="scientific">Mimivirus AB-566-O17</name>
    <dbReference type="NCBI Taxonomy" id="1988039"/>
    <lineage>
        <taxon>Viruses</taxon>
        <taxon>Varidnaviria</taxon>
        <taxon>Bamfordvirae</taxon>
        <taxon>Nucleocytoviricota</taxon>
        <taxon>Megaviricetes</taxon>
        <taxon>Imitervirales</taxon>
        <taxon>Mimiviridae</taxon>
        <taxon>Megamimivirinae</taxon>
        <taxon>Mimivirus</taxon>
    </lineage>
</organism>
<reference evidence="1" key="1">
    <citation type="journal article" date="2017" name="ISME J.">
        <title>Genomic exploration of individual giant ocean viruses.</title>
        <authorList>
            <person name="Wilson W.H."/>
            <person name="Gilg I.C."/>
            <person name="Moniruzzaman M."/>
            <person name="Field E.K."/>
            <person name="Koren S."/>
            <person name="LeCleir G.R."/>
            <person name="Martinez Martinez J."/>
            <person name="Poulton N.J."/>
            <person name="Swan B.K."/>
            <person name="Stepanauskas R."/>
            <person name="Wilhelm S.W."/>
        </authorList>
    </citation>
    <scope>NUCLEOTIDE SEQUENCE</scope>
</reference>
<sequence>MSMIIGKTIEYAKTHEWESYNGELLVYSFIKTSDGMIFYIKIEGEENEGDVLDYQQISKEDYLNLIKEYSFKE</sequence>